<proteinExistence type="predicted"/>
<reference evidence="1 2" key="1">
    <citation type="submission" date="2020-09" db="EMBL/GenBank/DDBJ databases">
        <title>De no assembly of potato wild relative species, Solanum commersonii.</title>
        <authorList>
            <person name="Cho K."/>
        </authorList>
    </citation>
    <scope>NUCLEOTIDE SEQUENCE [LARGE SCALE GENOMIC DNA]</scope>
    <source>
        <strain evidence="1">LZ3.2</strain>
        <tissue evidence="1">Leaf</tissue>
    </source>
</reference>
<protein>
    <submittedName>
        <fullName evidence="1">Uncharacterized protein</fullName>
    </submittedName>
</protein>
<name>A0A9J6B0F6_SOLCO</name>
<evidence type="ECO:0000313" key="2">
    <source>
        <dbReference type="Proteomes" id="UP000824120"/>
    </source>
</evidence>
<comment type="caution">
    <text evidence="1">The sequence shown here is derived from an EMBL/GenBank/DDBJ whole genome shotgun (WGS) entry which is preliminary data.</text>
</comment>
<dbReference type="AlphaFoldDB" id="A0A9J6B0F6"/>
<keyword evidence="2" id="KW-1185">Reference proteome</keyword>
<organism evidence="1 2">
    <name type="scientific">Solanum commersonii</name>
    <name type="common">Commerson's wild potato</name>
    <name type="synonym">Commerson's nightshade</name>
    <dbReference type="NCBI Taxonomy" id="4109"/>
    <lineage>
        <taxon>Eukaryota</taxon>
        <taxon>Viridiplantae</taxon>
        <taxon>Streptophyta</taxon>
        <taxon>Embryophyta</taxon>
        <taxon>Tracheophyta</taxon>
        <taxon>Spermatophyta</taxon>
        <taxon>Magnoliopsida</taxon>
        <taxon>eudicotyledons</taxon>
        <taxon>Gunneridae</taxon>
        <taxon>Pentapetalae</taxon>
        <taxon>asterids</taxon>
        <taxon>lamiids</taxon>
        <taxon>Solanales</taxon>
        <taxon>Solanaceae</taxon>
        <taxon>Solanoideae</taxon>
        <taxon>Solaneae</taxon>
        <taxon>Solanum</taxon>
    </lineage>
</organism>
<evidence type="ECO:0000313" key="1">
    <source>
        <dbReference type="EMBL" id="KAG5630019.1"/>
    </source>
</evidence>
<gene>
    <name evidence="1" type="ORF">H5410_001736</name>
</gene>
<sequence length="70" mass="8358">MHDHHIIDIMDMKKDNTNLRAAMLKNRYANVIFKSQQEVHGEAFDGANMKKKYKLWEKKLQEEKPNSQLE</sequence>
<dbReference type="EMBL" id="JACXVP010000001">
    <property type="protein sequence ID" value="KAG5630019.1"/>
    <property type="molecule type" value="Genomic_DNA"/>
</dbReference>
<accession>A0A9J6B0F6</accession>
<dbReference type="Proteomes" id="UP000824120">
    <property type="component" value="Chromosome 1"/>
</dbReference>